<proteinExistence type="predicted"/>
<evidence type="ECO:0000256" key="1">
    <source>
        <dbReference type="SAM" id="SignalP"/>
    </source>
</evidence>
<gene>
    <name evidence="3" type="ORF">LTRI10_LOCUS7414</name>
</gene>
<dbReference type="InterPro" id="IPR052929">
    <property type="entry name" value="RNase_H-like_EbsB-rel"/>
</dbReference>
<dbReference type="PANTHER" id="PTHR47074:SF48">
    <property type="entry name" value="POLYNUCLEOTIDYL TRANSFERASE, RIBONUCLEASE H-LIKE SUPERFAMILY PROTEIN"/>
    <property type="match status" value="1"/>
</dbReference>
<organism evidence="3 4">
    <name type="scientific">Linum trigynum</name>
    <dbReference type="NCBI Taxonomy" id="586398"/>
    <lineage>
        <taxon>Eukaryota</taxon>
        <taxon>Viridiplantae</taxon>
        <taxon>Streptophyta</taxon>
        <taxon>Embryophyta</taxon>
        <taxon>Tracheophyta</taxon>
        <taxon>Spermatophyta</taxon>
        <taxon>Magnoliopsida</taxon>
        <taxon>eudicotyledons</taxon>
        <taxon>Gunneridae</taxon>
        <taxon>Pentapetalae</taxon>
        <taxon>rosids</taxon>
        <taxon>fabids</taxon>
        <taxon>Malpighiales</taxon>
        <taxon>Linaceae</taxon>
        <taxon>Linum</taxon>
    </lineage>
</organism>
<reference evidence="3 4" key="1">
    <citation type="submission" date="2024-04" db="EMBL/GenBank/DDBJ databases">
        <authorList>
            <person name="Fracassetti M."/>
        </authorList>
    </citation>
    <scope>NUCLEOTIDE SEQUENCE [LARGE SCALE GENOMIC DNA]</scope>
</reference>
<sequence>MGTWLFFNLASAIPFSSSSAGPRSRCHAMFDAAVKTGSAGVAAFVLFDDSGGLQVAKAQHYAGIENPYILESLALRDCLQEYVRRRLRNVVVGGDAKVVIDKCRHFDTSDGKIGAILGDLGDSQVLFIGRNFNRVAHSVARRALSLSPPFQRGFDYVAWYNSR</sequence>
<dbReference type="AlphaFoldDB" id="A0AAV2CUZ0"/>
<accession>A0AAV2CUZ0</accession>
<dbReference type="Pfam" id="PF13456">
    <property type="entry name" value="RVT_3"/>
    <property type="match status" value="1"/>
</dbReference>
<keyword evidence="4" id="KW-1185">Reference proteome</keyword>
<dbReference type="Proteomes" id="UP001497516">
    <property type="component" value="Chromosome 10"/>
</dbReference>
<evidence type="ECO:0000259" key="2">
    <source>
        <dbReference type="Pfam" id="PF13456"/>
    </source>
</evidence>
<evidence type="ECO:0000313" key="3">
    <source>
        <dbReference type="EMBL" id="CAL1359951.1"/>
    </source>
</evidence>
<dbReference type="PANTHER" id="PTHR47074">
    <property type="entry name" value="BNAC02G40300D PROTEIN"/>
    <property type="match status" value="1"/>
</dbReference>
<dbReference type="InterPro" id="IPR002156">
    <property type="entry name" value="RNaseH_domain"/>
</dbReference>
<keyword evidence="1" id="KW-0732">Signal</keyword>
<feature type="domain" description="RNase H type-1" evidence="2">
    <location>
        <begin position="30"/>
        <end position="143"/>
    </location>
</feature>
<feature type="chain" id="PRO_5043348560" description="RNase H type-1 domain-containing protein" evidence="1">
    <location>
        <begin position="21"/>
        <end position="163"/>
    </location>
</feature>
<protein>
    <recommendedName>
        <fullName evidence="2">RNase H type-1 domain-containing protein</fullName>
    </recommendedName>
</protein>
<name>A0AAV2CUZ0_9ROSI</name>
<dbReference type="EMBL" id="OZ034814">
    <property type="protein sequence ID" value="CAL1359951.1"/>
    <property type="molecule type" value="Genomic_DNA"/>
</dbReference>
<dbReference type="GO" id="GO:0003676">
    <property type="term" value="F:nucleic acid binding"/>
    <property type="evidence" value="ECO:0007669"/>
    <property type="project" value="InterPro"/>
</dbReference>
<feature type="signal peptide" evidence="1">
    <location>
        <begin position="1"/>
        <end position="20"/>
    </location>
</feature>
<dbReference type="GO" id="GO:0004523">
    <property type="term" value="F:RNA-DNA hybrid ribonuclease activity"/>
    <property type="evidence" value="ECO:0007669"/>
    <property type="project" value="InterPro"/>
</dbReference>
<evidence type="ECO:0000313" key="4">
    <source>
        <dbReference type="Proteomes" id="UP001497516"/>
    </source>
</evidence>